<dbReference type="InterPro" id="IPR045920">
    <property type="entry name" value="DUF6339"/>
</dbReference>
<sequence length="239" mass="27877">MKIKYMIEDDLNTLKSNLPGVFKEVVAPGGISINKMFSREDMIKNTPYEIDEFTLDMSQPKGKESLTDVENIQRVYNHMKFLSDSQASDERIWLAYTFSEFIDYMRYRWTANSVSDLENRYLFGYSVQRSLFRNGIARLWWIGRFTYDLNRLDPYELTKFLCKDQDYIESICGRNIFNNPDVGVATVSALFDAEKNGKTVNRDVVRNMGKYVNVLAGTYLLDSLSREEIYNKVSKKLAQ</sequence>
<name>A0A371AUI7_9FIRM</name>
<gene>
    <name evidence="1" type="ORF">DWV06_10675</name>
</gene>
<protein>
    <submittedName>
        <fullName evidence="1">Uncharacterized protein</fullName>
    </submittedName>
</protein>
<dbReference type="RefSeq" id="WP_115482177.1">
    <property type="nucleotide sequence ID" value="NZ_QRCT01000032.1"/>
</dbReference>
<accession>A0A371AUI7</accession>
<proteinExistence type="predicted"/>
<dbReference type="Proteomes" id="UP000255036">
    <property type="component" value="Unassembled WGS sequence"/>
</dbReference>
<organism evidence="1 2">
    <name type="scientific">Anaerosacchariphilus polymeriproducens</name>
    <dbReference type="NCBI Taxonomy" id="1812858"/>
    <lineage>
        <taxon>Bacteria</taxon>
        <taxon>Bacillati</taxon>
        <taxon>Bacillota</taxon>
        <taxon>Clostridia</taxon>
        <taxon>Lachnospirales</taxon>
        <taxon>Lachnospiraceae</taxon>
        <taxon>Anaerosacchariphilus</taxon>
    </lineage>
</organism>
<comment type="caution">
    <text evidence="1">The sequence shown here is derived from an EMBL/GenBank/DDBJ whole genome shotgun (WGS) entry which is preliminary data.</text>
</comment>
<reference evidence="1 2" key="1">
    <citation type="submission" date="2018-07" db="EMBL/GenBank/DDBJ databases">
        <title>Anaerosacharophilus polymeroproducens gen. nov. sp. nov., an anaerobic bacterium isolated from salt field.</title>
        <authorList>
            <person name="Kim W."/>
            <person name="Yang S.-H."/>
            <person name="Oh J."/>
            <person name="Lee J.-H."/>
            <person name="Kwon K.K."/>
        </authorList>
    </citation>
    <scope>NUCLEOTIDE SEQUENCE [LARGE SCALE GENOMIC DNA]</scope>
    <source>
        <strain evidence="1 2">MCWD5</strain>
    </source>
</reference>
<evidence type="ECO:0000313" key="1">
    <source>
        <dbReference type="EMBL" id="RDU23233.1"/>
    </source>
</evidence>
<dbReference type="Pfam" id="PF19866">
    <property type="entry name" value="DUF6339"/>
    <property type="match status" value="1"/>
</dbReference>
<evidence type="ECO:0000313" key="2">
    <source>
        <dbReference type="Proteomes" id="UP000255036"/>
    </source>
</evidence>
<dbReference type="AlphaFoldDB" id="A0A371AUI7"/>
<dbReference type="OrthoDB" id="86327at2"/>
<dbReference type="EMBL" id="QRCT01000032">
    <property type="protein sequence ID" value="RDU23233.1"/>
    <property type="molecule type" value="Genomic_DNA"/>
</dbReference>
<keyword evidence="2" id="KW-1185">Reference proteome</keyword>